<dbReference type="eggNOG" id="KOG2387">
    <property type="taxonomic scope" value="Eukaryota"/>
</dbReference>
<dbReference type="EMBL" id="GL348713">
    <property type="protein sequence ID" value="EFH69884.1"/>
    <property type="molecule type" value="Genomic_DNA"/>
</dbReference>
<dbReference type="CDD" id="cd22157">
    <property type="entry name" value="F-box_AtFBW1-like"/>
    <property type="match status" value="1"/>
</dbReference>
<name>D7KFJ9_ARALL</name>
<dbReference type="InterPro" id="IPR017451">
    <property type="entry name" value="F-box-assoc_interact_dom"/>
</dbReference>
<keyword evidence="3" id="KW-1185">Reference proteome</keyword>
<dbReference type="AlphaFoldDB" id="D7KFJ9"/>
<gene>
    <name evidence="2" type="ORF">ARALYDRAFT_336147</name>
</gene>
<proteinExistence type="predicted"/>
<dbReference type="SMART" id="SM00256">
    <property type="entry name" value="FBOX"/>
    <property type="match status" value="1"/>
</dbReference>
<evidence type="ECO:0000259" key="1">
    <source>
        <dbReference type="PROSITE" id="PS50181"/>
    </source>
</evidence>
<dbReference type="Gramene" id="fgenesh1_pg.C_scaffold_1002712">
    <property type="protein sequence ID" value="fgenesh1_pg.C_scaffold_1002712"/>
    <property type="gene ID" value="fgenesh1_pg.C_scaffold_1002712"/>
</dbReference>
<dbReference type="NCBIfam" id="TIGR01640">
    <property type="entry name" value="F_box_assoc_1"/>
    <property type="match status" value="1"/>
</dbReference>
<dbReference type="InterPro" id="IPR027417">
    <property type="entry name" value="P-loop_NTPase"/>
</dbReference>
<dbReference type="HOGENOM" id="CLU_027176_8_0_1"/>
<organism evidence="3">
    <name type="scientific">Arabidopsis lyrata subsp. lyrata</name>
    <name type="common">Lyre-leaved rock-cress</name>
    <dbReference type="NCBI Taxonomy" id="81972"/>
    <lineage>
        <taxon>Eukaryota</taxon>
        <taxon>Viridiplantae</taxon>
        <taxon>Streptophyta</taxon>
        <taxon>Embryophyta</taxon>
        <taxon>Tracheophyta</taxon>
        <taxon>Spermatophyta</taxon>
        <taxon>Magnoliopsida</taxon>
        <taxon>eudicotyledons</taxon>
        <taxon>Gunneridae</taxon>
        <taxon>Pentapetalae</taxon>
        <taxon>rosids</taxon>
        <taxon>malvids</taxon>
        <taxon>Brassicales</taxon>
        <taxon>Brassicaceae</taxon>
        <taxon>Camelineae</taxon>
        <taxon>Arabidopsis</taxon>
    </lineage>
</organism>
<reference evidence="3" key="1">
    <citation type="journal article" date="2011" name="Nat. Genet.">
        <title>The Arabidopsis lyrata genome sequence and the basis of rapid genome size change.</title>
        <authorList>
            <person name="Hu T.T."/>
            <person name="Pattyn P."/>
            <person name="Bakker E.G."/>
            <person name="Cao J."/>
            <person name="Cheng J.-F."/>
            <person name="Clark R.M."/>
            <person name="Fahlgren N."/>
            <person name="Fawcett J.A."/>
            <person name="Grimwood J."/>
            <person name="Gundlach H."/>
            <person name="Haberer G."/>
            <person name="Hollister J.D."/>
            <person name="Ossowski S."/>
            <person name="Ottilar R.P."/>
            <person name="Salamov A.A."/>
            <person name="Schneeberger K."/>
            <person name="Spannagl M."/>
            <person name="Wang X."/>
            <person name="Yang L."/>
            <person name="Nasrallah M.E."/>
            <person name="Bergelson J."/>
            <person name="Carrington J.C."/>
            <person name="Gaut B.S."/>
            <person name="Schmutz J."/>
            <person name="Mayer K.F.X."/>
            <person name="Van de Peer Y."/>
            <person name="Grigoriev I.V."/>
            <person name="Nordborg M."/>
            <person name="Weigel D."/>
            <person name="Guo Y.-L."/>
        </authorList>
    </citation>
    <scope>NUCLEOTIDE SEQUENCE [LARGE SCALE GENOMIC DNA]</scope>
    <source>
        <strain evidence="3">cv. MN47</strain>
    </source>
</reference>
<dbReference type="Proteomes" id="UP000008694">
    <property type="component" value="Unassembled WGS sequence"/>
</dbReference>
<feature type="domain" description="F-box" evidence="1">
    <location>
        <begin position="63"/>
        <end position="109"/>
    </location>
</feature>
<protein>
    <recommendedName>
        <fullName evidence="1">F-box domain-containing protein</fullName>
    </recommendedName>
</protein>
<dbReference type="Pfam" id="PF00646">
    <property type="entry name" value="F-box"/>
    <property type="match status" value="1"/>
</dbReference>
<dbReference type="Gene3D" id="3.40.50.300">
    <property type="entry name" value="P-loop containing nucleotide triphosphate hydrolases"/>
    <property type="match status" value="1"/>
</dbReference>
<evidence type="ECO:0000313" key="3">
    <source>
        <dbReference type="Proteomes" id="UP000008694"/>
    </source>
</evidence>
<dbReference type="InterPro" id="IPR013187">
    <property type="entry name" value="F-box-assoc_dom_typ3"/>
</dbReference>
<accession>D7KFJ9</accession>
<dbReference type="InterPro" id="IPR001810">
    <property type="entry name" value="F-box_dom"/>
</dbReference>
<evidence type="ECO:0000313" key="2">
    <source>
        <dbReference type="EMBL" id="EFH69884.1"/>
    </source>
</evidence>
<dbReference type="PANTHER" id="PTHR31111:SF100">
    <property type="entry name" value="F-BOX DOMAIN-CONTAINING PROTEIN"/>
    <property type="match status" value="1"/>
</dbReference>
<dbReference type="PANTHER" id="PTHR31111">
    <property type="entry name" value="BNAA05G37150D PROTEIN-RELATED"/>
    <property type="match status" value="1"/>
</dbReference>
<dbReference type="InterPro" id="IPR036047">
    <property type="entry name" value="F-box-like_dom_sf"/>
</dbReference>
<dbReference type="SUPFAM" id="SSF81383">
    <property type="entry name" value="F-box domain"/>
    <property type="match status" value="1"/>
</dbReference>
<dbReference type="Pfam" id="PF08268">
    <property type="entry name" value="FBA_3"/>
    <property type="match status" value="1"/>
</dbReference>
<dbReference type="Gene3D" id="1.20.1280.50">
    <property type="match status" value="1"/>
</dbReference>
<sequence length="538" mass="61220">MKRRDDKKGRLCSISIPSKLDPIPFVLKMVLATAKFLNKTPQKKHLCREERDINKYDEKDTSPSKVDSIPLDLEVEILTRLPAKSLIKFQCVSKTWSSIIRSQRFIDSYYALSSTMRSDRFIIAFSNGESAKREDKRLFIFSSSYEGHESSSSLVTNLDMTIPSVTVICFSTCASVHGLIGSTRSGPFLVCNPCTGKVTMLPCSGAHTSFGYDPVDGQFKALTQVSPYSYQEPDFLVHEVLTLGGGESSWIVKKVTTPVYYTATRKLCINGFVYFGAWTPRSRIDPVIVCFDVRYERLSFIKAPMDVVCLEGDSILIEYKGKFASIVRHPYADFHSFDLWILEDVKTHDWSKQTFQLPFSLGLGTKMTSPGINKAGEIIFAPKTLSRDVQPFYIFYYNVERKDMRKVMLKGIADDEQFRRRYGLAGNCYVHISPEHVENYAFVEFFGKQCFQYLSSKWRTCLTTISPISLVESMMFAYDNHISLYEYPFEDREVYRLDDVGEVVPHVTIAIQEWIQRVAVSPVDGEEGPADICITELG</sequence>
<dbReference type="PROSITE" id="PS50181">
    <property type="entry name" value="FBOX"/>
    <property type="match status" value="1"/>
</dbReference>